<dbReference type="Proteomes" id="UP001459277">
    <property type="component" value="Unassembled WGS sequence"/>
</dbReference>
<dbReference type="AlphaFoldDB" id="A0AAW2BM28"/>
<keyword evidence="2" id="KW-1185">Reference proteome</keyword>
<name>A0AAW2BM28_9ROSI</name>
<evidence type="ECO:0000313" key="2">
    <source>
        <dbReference type="Proteomes" id="UP001459277"/>
    </source>
</evidence>
<reference evidence="1 2" key="1">
    <citation type="submission" date="2024-01" db="EMBL/GenBank/DDBJ databases">
        <title>A telomere-to-telomere, gap-free genome of sweet tea (Lithocarpus litseifolius).</title>
        <authorList>
            <person name="Zhou J."/>
        </authorList>
    </citation>
    <scope>NUCLEOTIDE SEQUENCE [LARGE SCALE GENOMIC DNA]</scope>
    <source>
        <strain evidence="1">Zhou-2022a</strain>
        <tissue evidence="1">Leaf</tissue>
    </source>
</reference>
<accession>A0AAW2BM28</accession>
<organism evidence="1 2">
    <name type="scientific">Lithocarpus litseifolius</name>
    <dbReference type="NCBI Taxonomy" id="425828"/>
    <lineage>
        <taxon>Eukaryota</taxon>
        <taxon>Viridiplantae</taxon>
        <taxon>Streptophyta</taxon>
        <taxon>Embryophyta</taxon>
        <taxon>Tracheophyta</taxon>
        <taxon>Spermatophyta</taxon>
        <taxon>Magnoliopsida</taxon>
        <taxon>eudicotyledons</taxon>
        <taxon>Gunneridae</taxon>
        <taxon>Pentapetalae</taxon>
        <taxon>rosids</taxon>
        <taxon>fabids</taxon>
        <taxon>Fagales</taxon>
        <taxon>Fagaceae</taxon>
        <taxon>Lithocarpus</taxon>
    </lineage>
</organism>
<comment type="caution">
    <text evidence="1">The sequence shown here is derived from an EMBL/GenBank/DDBJ whole genome shotgun (WGS) entry which is preliminary data.</text>
</comment>
<gene>
    <name evidence="1" type="ORF">SO802_031614</name>
</gene>
<protein>
    <submittedName>
        <fullName evidence="1">Uncharacterized protein</fullName>
    </submittedName>
</protein>
<evidence type="ECO:0000313" key="1">
    <source>
        <dbReference type="EMBL" id="KAK9986663.1"/>
    </source>
</evidence>
<proteinExistence type="predicted"/>
<sequence>MAFNTRPLLKKRYRGHLEKVREFVDSVAYFDELIFPNPLCLHFLGPESSTHVLKRLETNRKKMATCFSKKKLAEMKEKKDKSIPEEGGFISKRRRLEKKVKDGVIEKPEVVLQPAIPSSPHPHSPSSSLKVLPSSAYEAISIEDLKPLMSKPSNELMSSHIHRVMQVLGESLYLSRKNMDYEEKYVLAQSKVESVSSENASLAEQLEAALGKIEEAQTQATVDFKNSDEYDDKLCALYVDGFDLVHAYVKKHHLEIDLSTLDIEEVEIETIADWAAVAQANDVADEEAEAPIDDPVSLVNPVDPV</sequence>
<dbReference type="EMBL" id="JAZDWU010000011">
    <property type="protein sequence ID" value="KAK9986663.1"/>
    <property type="molecule type" value="Genomic_DNA"/>
</dbReference>